<reference evidence="1" key="1">
    <citation type="journal article" date="2023" name="Plant J.">
        <title>Genome sequences and population genomics provide insights into the demographic history, inbreeding, and mutation load of two 'living fossil' tree species of Dipteronia.</title>
        <authorList>
            <person name="Feng Y."/>
            <person name="Comes H.P."/>
            <person name="Chen J."/>
            <person name="Zhu S."/>
            <person name="Lu R."/>
            <person name="Zhang X."/>
            <person name="Li P."/>
            <person name="Qiu J."/>
            <person name="Olsen K.M."/>
            <person name="Qiu Y."/>
        </authorList>
    </citation>
    <scope>NUCLEOTIDE SEQUENCE</scope>
    <source>
        <strain evidence="1">KIB01</strain>
    </source>
</reference>
<accession>A0AAD9TLT1</accession>
<evidence type="ECO:0000313" key="1">
    <source>
        <dbReference type="EMBL" id="KAK2638188.1"/>
    </source>
</evidence>
<gene>
    <name evidence="1" type="ORF">Ddye_025983</name>
</gene>
<dbReference type="EMBL" id="JANJYI010000008">
    <property type="protein sequence ID" value="KAK2638188.1"/>
    <property type="molecule type" value="Genomic_DNA"/>
</dbReference>
<dbReference type="Proteomes" id="UP001280121">
    <property type="component" value="Unassembled WGS sequence"/>
</dbReference>
<keyword evidence="2" id="KW-1185">Reference proteome</keyword>
<dbReference type="AlphaFoldDB" id="A0AAD9TLT1"/>
<comment type="caution">
    <text evidence="1">The sequence shown here is derived from an EMBL/GenBank/DDBJ whole genome shotgun (WGS) entry which is preliminary data.</text>
</comment>
<evidence type="ECO:0000313" key="2">
    <source>
        <dbReference type="Proteomes" id="UP001280121"/>
    </source>
</evidence>
<protein>
    <submittedName>
        <fullName evidence="1">Uncharacterized protein</fullName>
    </submittedName>
</protein>
<organism evidence="1 2">
    <name type="scientific">Dipteronia dyeriana</name>
    <dbReference type="NCBI Taxonomy" id="168575"/>
    <lineage>
        <taxon>Eukaryota</taxon>
        <taxon>Viridiplantae</taxon>
        <taxon>Streptophyta</taxon>
        <taxon>Embryophyta</taxon>
        <taxon>Tracheophyta</taxon>
        <taxon>Spermatophyta</taxon>
        <taxon>Magnoliopsida</taxon>
        <taxon>eudicotyledons</taxon>
        <taxon>Gunneridae</taxon>
        <taxon>Pentapetalae</taxon>
        <taxon>rosids</taxon>
        <taxon>malvids</taxon>
        <taxon>Sapindales</taxon>
        <taxon>Sapindaceae</taxon>
        <taxon>Hippocastanoideae</taxon>
        <taxon>Acereae</taxon>
        <taxon>Dipteronia</taxon>
    </lineage>
</organism>
<sequence length="115" mass="12670">MSCESIEMKNQKAYLYSLELAVVETVFEQPAVVRWRLLQPKDVAASFPASSGVSQCRLFSDSRFVEQEPPSSSIYLSSQTTGVSLYLAYSPASSGVSQCRLFSESRVVEQESPSS</sequence>
<name>A0AAD9TLT1_9ROSI</name>
<proteinExistence type="predicted"/>